<proteinExistence type="predicted"/>
<dbReference type="AlphaFoldDB" id="A0A0G1UMH4"/>
<organism evidence="1 2">
    <name type="scientific">Candidatus Gottesmanbacteria bacterium GW2011_GWA1_48_13</name>
    <dbReference type="NCBI Taxonomy" id="1618439"/>
    <lineage>
        <taxon>Bacteria</taxon>
        <taxon>Candidatus Gottesmaniibacteriota</taxon>
    </lineage>
</organism>
<evidence type="ECO:0000313" key="2">
    <source>
        <dbReference type="Proteomes" id="UP000034661"/>
    </source>
</evidence>
<protein>
    <submittedName>
        <fullName evidence="1">Uncharacterized protein</fullName>
    </submittedName>
</protein>
<dbReference type="Gene3D" id="3.40.470.10">
    <property type="entry name" value="Uracil-DNA glycosylase-like domain"/>
    <property type="match status" value="1"/>
</dbReference>
<dbReference type="SUPFAM" id="SSF52141">
    <property type="entry name" value="Uracil-DNA glycosylase-like"/>
    <property type="match status" value="1"/>
</dbReference>
<dbReference type="Proteomes" id="UP000034661">
    <property type="component" value="Unassembled WGS sequence"/>
</dbReference>
<gene>
    <name evidence="1" type="ORF">UY27_C0023G0004</name>
</gene>
<dbReference type="EMBL" id="LCPJ01000023">
    <property type="protein sequence ID" value="KKU95296.1"/>
    <property type="molecule type" value="Genomic_DNA"/>
</dbReference>
<reference evidence="1 2" key="1">
    <citation type="journal article" date="2015" name="Nature">
        <title>rRNA introns, odd ribosomes, and small enigmatic genomes across a large radiation of phyla.</title>
        <authorList>
            <person name="Brown C.T."/>
            <person name="Hug L.A."/>
            <person name="Thomas B.C."/>
            <person name="Sharon I."/>
            <person name="Castelle C.J."/>
            <person name="Singh A."/>
            <person name="Wilkins M.J."/>
            <person name="Williams K.H."/>
            <person name="Banfield J.F."/>
        </authorList>
    </citation>
    <scope>NUCLEOTIDE SEQUENCE [LARGE SCALE GENOMIC DNA]</scope>
</reference>
<sequence length="176" mass="20416">MLETHPFGSFVPPKARYLVLGSFTTKEAFDAKKKAAYVWFYSNGRNQFWPILESLYKTPLKTRLAMQQLFSKLDMALADIIYQCERKKNSNLDINLTNIVYAIDDITSILETNTIVTIFFTSRNVEDKFRRIFKGLISRYPNIKLVTLPSPSPRFTMKLAKKIKRYQSLLPSLSKS</sequence>
<dbReference type="InterPro" id="IPR036895">
    <property type="entry name" value="Uracil-DNA_glycosylase-like_sf"/>
</dbReference>
<name>A0A0G1UMH4_9BACT</name>
<comment type="caution">
    <text evidence="1">The sequence shown here is derived from an EMBL/GenBank/DDBJ whole genome shotgun (WGS) entry which is preliminary data.</text>
</comment>
<accession>A0A0G1UMH4</accession>
<evidence type="ECO:0000313" key="1">
    <source>
        <dbReference type="EMBL" id="KKU95296.1"/>
    </source>
</evidence>